<dbReference type="InterPro" id="IPR020848">
    <property type="entry name" value="AP_endonuclease_F1_CS"/>
</dbReference>
<keyword evidence="8" id="KW-0227">DNA damage</keyword>
<evidence type="ECO:0000256" key="4">
    <source>
        <dbReference type="ARBA" id="ARBA00022801"/>
    </source>
</evidence>
<name>A0A146K487_9EUKA</name>
<evidence type="ECO:0000313" key="10">
    <source>
        <dbReference type="EMBL" id="JAP91702.1"/>
    </source>
</evidence>
<dbReference type="PROSITE" id="PS51435">
    <property type="entry name" value="AP_NUCLEASE_F1_4"/>
    <property type="match status" value="1"/>
</dbReference>
<feature type="binding site" evidence="6">
    <location>
        <position position="49"/>
    </location>
    <ligand>
        <name>Mg(2+)</name>
        <dbReference type="ChEBI" id="CHEBI:18420"/>
        <label>1</label>
    </ligand>
</feature>
<feature type="site" description="Transition state stabilizer" evidence="7">
    <location>
        <position position="206"/>
    </location>
</feature>
<dbReference type="GO" id="GO:0008081">
    <property type="term" value="F:phosphoric diester hydrolase activity"/>
    <property type="evidence" value="ECO:0007669"/>
    <property type="project" value="TreeGrafter"/>
</dbReference>
<dbReference type="EMBL" id="GDID01004904">
    <property type="protein sequence ID" value="JAP91702.1"/>
    <property type="molecule type" value="Transcribed_RNA"/>
</dbReference>
<comment type="cofactor">
    <cofactor evidence="6 8">
        <name>Mg(2+)</name>
        <dbReference type="ChEBI" id="CHEBI:18420"/>
    </cofactor>
    <cofactor evidence="6 8">
        <name>Mn(2+)</name>
        <dbReference type="ChEBI" id="CHEBI:29035"/>
    </cofactor>
    <text evidence="6 8">Probably binds two magnesium or manganese ions per subunit.</text>
</comment>
<feature type="binding site" evidence="6">
    <location>
        <position position="204"/>
    </location>
    <ligand>
        <name>Mg(2+)</name>
        <dbReference type="ChEBI" id="CHEBI:18420"/>
        <label>1</label>
    </ligand>
</feature>
<dbReference type="GO" id="GO:0005634">
    <property type="term" value="C:nucleus"/>
    <property type="evidence" value="ECO:0007669"/>
    <property type="project" value="TreeGrafter"/>
</dbReference>
<feature type="domain" description="Endonuclease/exonuclease/phosphatase" evidence="9">
    <location>
        <begin position="49"/>
        <end position="287"/>
    </location>
</feature>
<evidence type="ECO:0000256" key="2">
    <source>
        <dbReference type="ARBA" id="ARBA00007092"/>
    </source>
</evidence>
<keyword evidence="10" id="KW-0540">Nuclease</keyword>
<accession>A0A146K487</accession>
<comment type="similarity">
    <text evidence="2 8">Belongs to the DNA repair enzymes AP/ExoA family.</text>
</comment>
<keyword evidence="8" id="KW-0234">DNA repair</keyword>
<sequence>GLLKCVKLEAGTKPLKNKGKLPIFYEPTILSSSTQPSTNIKSYKIICLNTNGLRAAMKKDLDKFITQQVPDILCIGETKIGQDSIGEFAKSKEFSESLLSKRYRHIFSSSSKRQGYAGTAIFVKHEYQPIRFATQIDELPKENIINSEGRFIQMEFEKFFLIHVYAPNSGRGGDFLTERVVYEKQIRSHIKKLQDTKPVVYCGDLNVVAEKIDIWEWNRNVGSPGMTVEEQDEHRTLKRELDMDDSFRKLHPDDVKYSWFSNFGTSRFSGQGWRLDYFIVSSKLMEHVKESTVLDNIRDLTIHQYIFI</sequence>
<dbReference type="PANTHER" id="PTHR22748">
    <property type="entry name" value="AP ENDONUCLEASE"/>
    <property type="match status" value="1"/>
</dbReference>
<evidence type="ECO:0000256" key="1">
    <source>
        <dbReference type="ARBA" id="ARBA00001936"/>
    </source>
</evidence>
<dbReference type="Pfam" id="PF03372">
    <property type="entry name" value="Exo_endo_phos"/>
    <property type="match status" value="1"/>
</dbReference>
<gene>
    <name evidence="10" type="ORF">TPC1_16603</name>
</gene>
<keyword evidence="10" id="KW-0255">Endonuclease</keyword>
<reference evidence="10" key="1">
    <citation type="submission" date="2015-07" db="EMBL/GenBank/DDBJ databases">
        <title>Adaptation to a free-living lifestyle via gene acquisitions in the diplomonad Trepomonas sp. PC1.</title>
        <authorList>
            <person name="Xu F."/>
            <person name="Jerlstrom-Hultqvist J."/>
            <person name="Kolisko M."/>
            <person name="Simpson A.G.B."/>
            <person name="Roger A.J."/>
            <person name="Svard S.G."/>
            <person name="Andersson J.O."/>
        </authorList>
    </citation>
    <scope>NUCLEOTIDE SEQUENCE</scope>
    <source>
        <strain evidence="10">PC1</strain>
    </source>
</reference>
<dbReference type="GO" id="GO:0003677">
    <property type="term" value="F:DNA binding"/>
    <property type="evidence" value="ECO:0007669"/>
    <property type="project" value="InterPro"/>
</dbReference>
<dbReference type="EC" id="3.1.21.-" evidence="8"/>
<proteinExistence type="inferred from homology"/>
<evidence type="ECO:0000256" key="7">
    <source>
        <dbReference type="PIRSR" id="PIRSR604808-3"/>
    </source>
</evidence>
<evidence type="ECO:0000256" key="8">
    <source>
        <dbReference type="RuleBase" id="RU362131"/>
    </source>
</evidence>
<dbReference type="Gene3D" id="3.60.10.10">
    <property type="entry name" value="Endonuclease/exonuclease/phosphatase"/>
    <property type="match status" value="1"/>
</dbReference>
<organism evidence="10">
    <name type="scientific">Trepomonas sp. PC1</name>
    <dbReference type="NCBI Taxonomy" id="1076344"/>
    <lineage>
        <taxon>Eukaryota</taxon>
        <taxon>Metamonada</taxon>
        <taxon>Diplomonadida</taxon>
        <taxon>Hexamitidae</taxon>
        <taxon>Hexamitinae</taxon>
        <taxon>Trepomonas</taxon>
    </lineage>
</organism>
<feature type="binding site" evidence="6">
    <location>
        <position position="77"/>
    </location>
    <ligand>
        <name>Mg(2+)</name>
        <dbReference type="ChEBI" id="CHEBI:18420"/>
        <label>1</label>
    </ligand>
</feature>
<dbReference type="AlphaFoldDB" id="A0A146K487"/>
<dbReference type="GO" id="GO:0046872">
    <property type="term" value="F:metal ion binding"/>
    <property type="evidence" value="ECO:0007669"/>
    <property type="project" value="UniProtKB-KW"/>
</dbReference>
<dbReference type="InterPro" id="IPR036691">
    <property type="entry name" value="Endo/exonu/phosph_ase_sf"/>
</dbReference>
<protein>
    <recommendedName>
        <fullName evidence="8">DNA repair nuclease/redox regulator APEX1</fullName>
        <shortName evidence="8">APEN</shortName>
        <shortName evidence="8">REF-1</shortName>
        <ecNumber evidence="8">3.1.11.2</ecNumber>
        <ecNumber evidence="8">3.1.21.-</ecNumber>
    </recommendedName>
    <alternativeName>
        <fullName evidence="8">APEX nuclease</fullName>
    </alternativeName>
    <alternativeName>
        <fullName evidence="8">Apurinic-apyrimidinic endonuclease 1</fullName>
    </alternativeName>
    <alternativeName>
        <fullName evidence="8">Redox factor-1</fullName>
    </alternativeName>
    <component>
        <recommendedName>
            <fullName evidence="8">DNA repair nuclease/redox regulator APEX1, mitochondrial</fullName>
        </recommendedName>
    </component>
</protein>
<keyword evidence="5 6" id="KW-0460">Magnesium</keyword>
<dbReference type="InterPro" id="IPR004808">
    <property type="entry name" value="AP_endonuc_1"/>
</dbReference>
<feature type="site" description="Important for catalytic activity" evidence="7">
    <location>
        <position position="276"/>
    </location>
</feature>
<feature type="non-terminal residue" evidence="10">
    <location>
        <position position="1"/>
    </location>
</feature>
<keyword evidence="6" id="KW-0464">Manganese</keyword>
<feature type="binding site" evidence="6">
    <location>
        <position position="206"/>
    </location>
    <ligand>
        <name>Mg(2+)</name>
        <dbReference type="ChEBI" id="CHEBI:18420"/>
        <label>1</label>
    </ligand>
</feature>
<dbReference type="SUPFAM" id="SSF56219">
    <property type="entry name" value="DNase I-like"/>
    <property type="match status" value="1"/>
</dbReference>
<keyword evidence="3 6" id="KW-0479">Metal-binding</keyword>
<keyword evidence="4" id="KW-0378">Hydrolase</keyword>
<dbReference type="NCBIfam" id="TIGR00633">
    <property type="entry name" value="xth"/>
    <property type="match status" value="1"/>
</dbReference>
<dbReference type="EC" id="3.1.11.2" evidence="8"/>
<evidence type="ECO:0000256" key="3">
    <source>
        <dbReference type="ARBA" id="ARBA00022723"/>
    </source>
</evidence>
<dbReference type="InterPro" id="IPR005135">
    <property type="entry name" value="Endo/exonuclease/phosphatase"/>
</dbReference>
<evidence type="ECO:0000256" key="6">
    <source>
        <dbReference type="PIRSR" id="PIRSR604808-2"/>
    </source>
</evidence>
<dbReference type="PROSITE" id="PS00727">
    <property type="entry name" value="AP_NUCLEASE_F1_2"/>
    <property type="match status" value="1"/>
</dbReference>
<comment type="cofactor">
    <cofactor evidence="1">
        <name>Mn(2+)</name>
        <dbReference type="ChEBI" id="CHEBI:29035"/>
    </cofactor>
</comment>
<dbReference type="GO" id="GO:0008311">
    <property type="term" value="F:double-stranded DNA 3'-5' DNA exonuclease activity"/>
    <property type="evidence" value="ECO:0007669"/>
    <property type="project" value="UniProtKB-EC"/>
</dbReference>
<dbReference type="PANTHER" id="PTHR22748:SF6">
    <property type="entry name" value="DNA-(APURINIC OR APYRIMIDINIC SITE) ENDONUCLEASE"/>
    <property type="match status" value="1"/>
</dbReference>
<dbReference type="CDD" id="cd09087">
    <property type="entry name" value="Ape1-like_AP-endo"/>
    <property type="match status" value="1"/>
</dbReference>
<evidence type="ECO:0000259" key="9">
    <source>
        <dbReference type="Pfam" id="PF03372"/>
    </source>
</evidence>
<keyword evidence="10" id="KW-0269">Exonuclease</keyword>
<evidence type="ECO:0000256" key="5">
    <source>
        <dbReference type="ARBA" id="ARBA00022842"/>
    </source>
</evidence>
<dbReference type="GO" id="GO:0003906">
    <property type="term" value="F:DNA-(apurinic or apyrimidinic site) endonuclease activity"/>
    <property type="evidence" value="ECO:0007669"/>
    <property type="project" value="TreeGrafter"/>
</dbReference>
<dbReference type="GO" id="GO:0006284">
    <property type="term" value="P:base-excision repair"/>
    <property type="evidence" value="ECO:0007669"/>
    <property type="project" value="TreeGrafter"/>
</dbReference>